<dbReference type="EMBL" id="BGPR01000494">
    <property type="protein sequence ID" value="GBM23219.1"/>
    <property type="molecule type" value="Genomic_DNA"/>
</dbReference>
<proteinExistence type="predicted"/>
<reference evidence="1 2" key="1">
    <citation type="journal article" date="2019" name="Sci. Rep.">
        <title>Orb-weaving spider Araneus ventricosus genome elucidates the spidroin gene catalogue.</title>
        <authorList>
            <person name="Kono N."/>
            <person name="Nakamura H."/>
            <person name="Ohtoshi R."/>
            <person name="Moran D.A.P."/>
            <person name="Shinohara A."/>
            <person name="Yoshida Y."/>
            <person name="Fujiwara M."/>
            <person name="Mori M."/>
            <person name="Tomita M."/>
            <person name="Arakawa K."/>
        </authorList>
    </citation>
    <scope>NUCLEOTIDE SEQUENCE [LARGE SCALE GENOMIC DNA]</scope>
</reference>
<keyword evidence="2" id="KW-1185">Reference proteome</keyword>
<dbReference type="GO" id="GO:0003676">
    <property type="term" value="F:nucleic acid binding"/>
    <property type="evidence" value="ECO:0007669"/>
    <property type="project" value="InterPro"/>
</dbReference>
<gene>
    <name evidence="1" type="ORF">AVEN_159895_1</name>
</gene>
<dbReference type="Gene3D" id="3.30.420.10">
    <property type="entry name" value="Ribonuclease H-like superfamily/Ribonuclease H"/>
    <property type="match status" value="1"/>
</dbReference>
<sequence>MEWPAPIEHVWDALGRCIARLNPPPQTLTTLATALREQWLSLSTELIDRIIDSITHRWMGIWNSKGCQTRVKWFKVQRQEEEMCGVMLCIQGAAEFDREIQKGDNRHQEDEKLP</sequence>
<dbReference type="InterPro" id="IPR036397">
    <property type="entry name" value="RNaseH_sf"/>
</dbReference>
<organism evidence="1 2">
    <name type="scientific">Araneus ventricosus</name>
    <name type="common">Orbweaver spider</name>
    <name type="synonym">Epeira ventricosa</name>
    <dbReference type="NCBI Taxonomy" id="182803"/>
    <lineage>
        <taxon>Eukaryota</taxon>
        <taxon>Metazoa</taxon>
        <taxon>Ecdysozoa</taxon>
        <taxon>Arthropoda</taxon>
        <taxon>Chelicerata</taxon>
        <taxon>Arachnida</taxon>
        <taxon>Araneae</taxon>
        <taxon>Araneomorphae</taxon>
        <taxon>Entelegynae</taxon>
        <taxon>Araneoidea</taxon>
        <taxon>Araneidae</taxon>
        <taxon>Araneus</taxon>
    </lineage>
</organism>
<evidence type="ECO:0000313" key="2">
    <source>
        <dbReference type="Proteomes" id="UP000499080"/>
    </source>
</evidence>
<accession>A0A4Y2E4J1</accession>
<comment type="caution">
    <text evidence="1">The sequence shown here is derived from an EMBL/GenBank/DDBJ whole genome shotgun (WGS) entry which is preliminary data.</text>
</comment>
<dbReference type="Proteomes" id="UP000499080">
    <property type="component" value="Unassembled WGS sequence"/>
</dbReference>
<name>A0A4Y2E4J1_ARAVE</name>
<protein>
    <submittedName>
        <fullName evidence="1">Uncharacterized protein</fullName>
    </submittedName>
</protein>
<dbReference type="AlphaFoldDB" id="A0A4Y2E4J1"/>
<evidence type="ECO:0000313" key="1">
    <source>
        <dbReference type="EMBL" id="GBM23219.1"/>
    </source>
</evidence>